<evidence type="ECO:0000313" key="18">
    <source>
        <dbReference type="EMBL" id="KAJ1526252.1"/>
    </source>
</evidence>
<dbReference type="Pfam" id="PF08399">
    <property type="entry name" value="VWA_N"/>
    <property type="match status" value="1"/>
</dbReference>
<keyword evidence="9" id="KW-0851">Voltage-gated channel</keyword>
<comment type="subcellular location">
    <subcellularLocation>
        <location evidence="1">Membrane</location>
        <topology evidence="1">Single-pass type I membrane protein</topology>
    </subcellularLocation>
</comment>
<dbReference type="GO" id="GO:0046872">
    <property type="term" value="F:metal ion binding"/>
    <property type="evidence" value="ECO:0007669"/>
    <property type="project" value="UniProtKB-KW"/>
</dbReference>
<dbReference type="GO" id="GO:0005245">
    <property type="term" value="F:voltage-gated calcium channel activity"/>
    <property type="evidence" value="ECO:0007669"/>
    <property type="project" value="TreeGrafter"/>
</dbReference>
<feature type="compositionally biased region" description="Gly residues" evidence="16">
    <location>
        <begin position="1015"/>
        <end position="1024"/>
    </location>
</feature>
<dbReference type="PROSITE" id="PS50234">
    <property type="entry name" value="VWFA"/>
    <property type="match status" value="1"/>
</dbReference>
<accession>A0AAV7XP93</accession>
<evidence type="ECO:0000256" key="7">
    <source>
        <dbReference type="ARBA" id="ARBA00022729"/>
    </source>
</evidence>
<feature type="region of interest" description="Disordered" evidence="16">
    <location>
        <begin position="69"/>
        <end position="88"/>
    </location>
</feature>
<dbReference type="InterPro" id="IPR013680">
    <property type="entry name" value="VDCC_a2/dsu"/>
</dbReference>
<reference evidence="18" key="1">
    <citation type="submission" date="2022-12" db="EMBL/GenBank/DDBJ databases">
        <title>Chromosome-level genome assembly of the bean flower thrips Megalurothrips usitatus.</title>
        <authorList>
            <person name="Ma L."/>
            <person name="Liu Q."/>
            <person name="Li H."/>
            <person name="Cai W."/>
        </authorList>
    </citation>
    <scope>NUCLEOTIDE SEQUENCE</scope>
    <source>
        <strain evidence="18">Cailab_2022a</strain>
    </source>
</reference>
<dbReference type="Gene3D" id="3.30.450.20">
    <property type="entry name" value="PAS domain"/>
    <property type="match status" value="1"/>
</dbReference>
<name>A0AAV7XP93_9NEOP</name>
<dbReference type="Pfam" id="PF08473">
    <property type="entry name" value="VGCC_alpha2"/>
    <property type="match status" value="1"/>
</dbReference>
<dbReference type="InterPro" id="IPR013608">
    <property type="entry name" value="VWA_N"/>
</dbReference>
<dbReference type="InterPro" id="IPR036465">
    <property type="entry name" value="vWFA_dom_sf"/>
</dbReference>
<keyword evidence="6" id="KW-0479">Metal-binding</keyword>
<keyword evidence="5" id="KW-0812">Transmembrane</keyword>
<feature type="region of interest" description="Disordered" evidence="16">
    <location>
        <begin position="952"/>
        <end position="1105"/>
    </location>
</feature>
<evidence type="ECO:0000256" key="2">
    <source>
        <dbReference type="ARBA" id="ARBA00022448"/>
    </source>
</evidence>
<evidence type="ECO:0000256" key="11">
    <source>
        <dbReference type="ARBA" id="ARBA00023065"/>
    </source>
</evidence>
<keyword evidence="11" id="KW-0406">Ion transport</keyword>
<dbReference type="SUPFAM" id="SSF53300">
    <property type="entry name" value="vWA-like"/>
    <property type="match status" value="1"/>
</dbReference>
<evidence type="ECO:0000256" key="14">
    <source>
        <dbReference type="ARBA" id="ARBA00023180"/>
    </source>
</evidence>
<keyword evidence="8" id="KW-0106">Calcium</keyword>
<dbReference type="AlphaFoldDB" id="A0AAV7XP93"/>
<evidence type="ECO:0000256" key="9">
    <source>
        <dbReference type="ARBA" id="ARBA00022882"/>
    </source>
</evidence>
<evidence type="ECO:0000256" key="16">
    <source>
        <dbReference type="SAM" id="MobiDB-lite"/>
    </source>
</evidence>
<evidence type="ECO:0000256" key="3">
    <source>
        <dbReference type="ARBA" id="ARBA00022568"/>
    </source>
</evidence>
<evidence type="ECO:0000256" key="5">
    <source>
        <dbReference type="ARBA" id="ARBA00022692"/>
    </source>
</evidence>
<comment type="caution">
    <text evidence="18">The sequence shown here is derived from an EMBL/GenBank/DDBJ whole genome shotgun (WGS) entry which is preliminary data.</text>
</comment>
<evidence type="ECO:0000256" key="10">
    <source>
        <dbReference type="ARBA" id="ARBA00022989"/>
    </source>
</evidence>
<sequence length="1248" mass="139085">MNEIQRKYREKDVRVNRKDGLILVRDMAEELKNMMDAKMHAVLRIMDSAEQAALSHKMELKDGLATVWKPDSGQGRRDGMRTSRHFDHLPVNTNKSNTMLAQDVTDRDPAVGSSIVWSELLDALFVNNYETDPTLSWQYFGSASGFLRRYPASRIPADEYWGDTRSEIHDFRMSQWYVSAATSPKDIVILLDSSSSVSSTKRALAHLTARTILDTLGDNDFVNVFRFSDTVTEIVPCYRDMLVQATTSNLRELKAAMGAVRPEGSANTTAALVSAFELLHRYNRTGQGSQCNQAIMLITAGPVLASYKDVLRHYNWPHMPVRMFTYLVGKDSSSGTELHKIACGNKGYFNRLSNRKDVRAQVLKYVSVMSRPLVMYQNEHPVQWTPVYRGGKGNSLLRDEVKYGQLMTSVSAPVFDRRNSTERVANLLGVVGTDIPIEQIMKLVQPYKLGVNGYGFLVDNNGHVLYHPHLRPLCQFLQFQETLKPEYNSVDLTEVELVDSDGGPRENNSMLLDLRHDMIEQKEGEADLTIKTDFSGMRVATRRNKYFYNPIDGTPFSLALALPEGYGMYEAVGEEELRRSEASLSDCFKGDNWRVHPDWVYCEYSYASDHHFKSPEDQFLHFLNKAKRPGWKWMSQRHWTPQAVKDMKKMDRDSYYCDKTLMQSLVYDALVTQGLDQPSRLDRPSNINEERHPIAVLMALWRSEGYQFFGATSSFVATRSGLLRWQKLADGTNSEQHPPFSEANRRSIDEVWYKRAVDQHRVEPESFVYSVPFDGGHKGRPLVTATHAVFVEHKGHRAPAAVVGVQYLQSILAAHFLNITSTCTSSKCSKTCKSDELDCYVLDNNGFIILSEVAEQAGAFFGQVDGTIMDSLVQDRIFKKVAVYDYQGACSDQDSPYSAAPPTLPTVGSLVRTLAETLLAYVTALTVDLQLGALLSDSWAAAARVLRDYPSFADDYDSDPELDEDEEGVDEDEEEEEEDSDDGMGTREGSQGEDEVSNTLEEGPQSSHLGNHIGRAGGVPGMGGWEQQSVELEQSESGWYRSPDHASPGGAPGGGAGSPLPVPPPMVSTSDDDALRPDEAPPPPPEEPPPPPPQPAPSVNTSRLRPCDKRVDLYVLQPDRLNTSGAANPLKGKLTNCHATGCERPFSVQKIPHSNLILLVVDTLCPCGNKKLAIQPQEVVYEGASSTCKGRNPRDNLARRRPPKCISYHPEEVEIHACGSAAKQSLTASWAFLVLATLRHVGLAWLAS</sequence>
<dbReference type="FunFam" id="3.30.450.20:FF:000057">
    <property type="entry name" value="Voltage-dependent calcium channel subunit alpha-2/delta-4"/>
    <property type="match status" value="1"/>
</dbReference>
<keyword evidence="19" id="KW-1185">Reference proteome</keyword>
<dbReference type="PANTHER" id="PTHR10166:SF37">
    <property type="entry name" value="STOLID, ISOFORM H"/>
    <property type="match status" value="1"/>
</dbReference>
<gene>
    <name evidence="18" type="ORF">ONE63_009407</name>
</gene>
<feature type="domain" description="VWFA" evidence="17">
    <location>
        <begin position="186"/>
        <end position="373"/>
    </location>
</feature>
<feature type="compositionally biased region" description="Polar residues" evidence="16">
    <location>
        <begin position="997"/>
        <end position="1009"/>
    </location>
</feature>
<evidence type="ECO:0000256" key="4">
    <source>
        <dbReference type="ARBA" id="ARBA00022673"/>
    </source>
</evidence>
<organism evidence="18 19">
    <name type="scientific">Megalurothrips usitatus</name>
    <name type="common">bean blossom thrips</name>
    <dbReference type="NCBI Taxonomy" id="439358"/>
    <lineage>
        <taxon>Eukaryota</taxon>
        <taxon>Metazoa</taxon>
        <taxon>Ecdysozoa</taxon>
        <taxon>Arthropoda</taxon>
        <taxon>Hexapoda</taxon>
        <taxon>Insecta</taxon>
        <taxon>Pterygota</taxon>
        <taxon>Neoptera</taxon>
        <taxon>Paraneoptera</taxon>
        <taxon>Thysanoptera</taxon>
        <taxon>Terebrantia</taxon>
        <taxon>Thripoidea</taxon>
        <taxon>Thripidae</taxon>
        <taxon>Megalurothrips</taxon>
    </lineage>
</organism>
<evidence type="ECO:0000256" key="12">
    <source>
        <dbReference type="ARBA" id="ARBA00023136"/>
    </source>
</evidence>
<dbReference type="InterPro" id="IPR002035">
    <property type="entry name" value="VWF_A"/>
</dbReference>
<dbReference type="FunFam" id="3.40.50.410:FF:000007">
    <property type="entry name" value="Calcium voltage-gated channel auxiliary subunit alpha2delta 3"/>
    <property type="match status" value="1"/>
</dbReference>
<feature type="compositionally biased region" description="Acidic residues" evidence="16">
    <location>
        <begin position="954"/>
        <end position="982"/>
    </location>
</feature>
<dbReference type="Proteomes" id="UP001075354">
    <property type="component" value="Chromosome 7"/>
</dbReference>
<keyword evidence="3" id="KW-0109">Calcium transport</keyword>
<evidence type="ECO:0000256" key="15">
    <source>
        <dbReference type="ARBA" id="ARBA00023303"/>
    </source>
</evidence>
<keyword evidence="15" id="KW-0407">Ion channel</keyword>
<dbReference type="PANTHER" id="PTHR10166">
    <property type="entry name" value="VOLTAGE-DEPENDENT CALCIUM CHANNEL SUBUNIT ALPHA-2/DELTA-RELATED"/>
    <property type="match status" value="1"/>
</dbReference>
<keyword evidence="13" id="KW-1015">Disulfide bond</keyword>
<evidence type="ECO:0000256" key="1">
    <source>
        <dbReference type="ARBA" id="ARBA00004479"/>
    </source>
</evidence>
<evidence type="ECO:0000313" key="19">
    <source>
        <dbReference type="Proteomes" id="UP001075354"/>
    </source>
</evidence>
<feature type="compositionally biased region" description="Low complexity" evidence="16">
    <location>
        <begin position="1026"/>
        <end position="1037"/>
    </location>
</feature>
<keyword evidence="2" id="KW-0813">Transport</keyword>
<dbReference type="Pfam" id="PF00092">
    <property type="entry name" value="VWA"/>
    <property type="match status" value="1"/>
</dbReference>
<dbReference type="EMBL" id="JAPTSV010000007">
    <property type="protein sequence ID" value="KAJ1526252.1"/>
    <property type="molecule type" value="Genomic_DNA"/>
</dbReference>
<keyword evidence="10" id="KW-1133">Transmembrane helix</keyword>
<feature type="compositionally biased region" description="Pro residues" evidence="16">
    <location>
        <begin position="1080"/>
        <end position="1096"/>
    </location>
</feature>
<dbReference type="InterPro" id="IPR051173">
    <property type="entry name" value="Ca_channel_alpha-2/delta"/>
</dbReference>
<keyword evidence="7" id="KW-0732">Signal</keyword>
<dbReference type="CDD" id="cd12912">
    <property type="entry name" value="PDC2_MCP_like"/>
    <property type="match status" value="1"/>
</dbReference>
<protein>
    <recommendedName>
        <fullName evidence="17">VWFA domain-containing protein</fullName>
    </recommendedName>
</protein>
<dbReference type="SMART" id="SM00327">
    <property type="entry name" value="VWA"/>
    <property type="match status" value="1"/>
</dbReference>
<evidence type="ECO:0000256" key="8">
    <source>
        <dbReference type="ARBA" id="ARBA00022837"/>
    </source>
</evidence>
<evidence type="ECO:0000256" key="6">
    <source>
        <dbReference type="ARBA" id="ARBA00022723"/>
    </source>
</evidence>
<keyword evidence="14" id="KW-0325">Glycoprotein</keyword>
<dbReference type="GO" id="GO:0005891">
    <property type="term" value="C:voltage-gated calcium channel complex"/>
    <property type="evidence" value="ECO:0007669"/>
    <property type="project" value="TreeGrafter"/>
</dbReference>
<proteinExistence type="predicted"/>
<keyword evidence="12" id="KW-0472">Membrane</keyword>
<feature type="compositionally biased region" description="Basic and acidic residues" evidence="16">
    <location>
        <begin position="74"/>
        <end position="88"/>
    </location>
</feature>
<dbReference type="Gene3D" id="3.40.50.410">
    <property type="entry name" value="von Willebrand factor, type A domain"/>
    <property type="match status" value="1"/>
</dbReference>
<evidence type="ECO:0000256" key="13">
    <source>
        <dbReference type="ARBA" id="ARBA00023157"/>
    </source>
</evidence>
<evidence type="ECO:0000259" key="17">
    <source>
        <dbReference type="PROSITE" id="PS50234"/>
    </source>
</evidence>
<keyword evidence="4" id="KW-0107">Calcium channel</keyword>